<dbReference type="Proteomes" id="UP001193920">
    <property type="component" value="Unassembled WGS sequence"/>
</dbReference>
<comment type="similarity">
    <text evidence="1">Belongs to the LysR transcriptional regulatory family.</text>
</comment>
<dbReference type="GO" id="GO:0003677">
    <property type="term" value="F:DNA binding"/>
    <property type="evidence" value="ECO:0007669"/>
    <property type="project" value="UniProtKB-KW"/>
</dbReference>
<dbReference type="PANTHER" id="PTHR30579:SF7">
    <property type="entry name" value="HTH-TYPE TRANSCRIPTIONAL REGULATOR LRHA-RELATED"/>
    <property type="match status" value="1"/>
</dbReference>
<dbReference type="PRINTS" id="PR00039">
    <property type="entry name" value="HTHLYSR"/>
</dbReference>
<evidence type="ECO:0000259" key="5">
    <source>
        <dbReference type="PROSITE" id="PS50931"/>
    </source>
</evidence>
<reference evidence="6" key="2">
    <citation type="journal article" date="2024" name="Toxins">
        <title>Genome Sequence Analysis of Native Xenorhabdus Strains Isolated from Entomopathogenic Nematodes in Argentina.</title>
        <authorList>
            <person name="Palma L."/>
            <person name="Frizzo L."/>
            <person name="Kaiser S."/>
            <person name="Berry C."/>
            <person name="Caballero P."/>
            <person name="Bode H.B."/>
            <person name="Del Valle E.E."/>
        </authorList>
    </citation>
    <scope>NUCLEOTIDE SEQUENCE</scope>
    <source>
        <strain evidence="6">M</strain>
    </source>
</reference>
<proteinExistence type="inferred from homology"/>
<dbReference type="InterPro" id="IPR036388">
    <property type="entry name" value="WH-like_DNA-bd_sf"/>
</dbReference>
<reference evidence="6" key="1">
    <citation type="submission" date="2020-09" db="EMBL/GenBank/DDBJ databases">
        <authorList>
            <person name="Palma L."/>
            <person name="Caballero P."/>
            <person name="Berry C."/>
            <person name="Del Valle E."/>
        </authorList>
    </citation>
    <scope>NUCLEOTIDE SEQUENCE</scope>
    <source>
        <strain evidence="6">M</strain>
    </source>
</reference>
<dbReference type="Pfam" id="PF00126">
    <property type="entry name" value="HTH_1"/>
    <property type="match status" value="1"/>
</dbReference>
<dbReference type="InterPro" id="IPR000847">
    <property type="entry name" value="LysR_HTH_N"/>
</dbReference>
<dbReference type="InterPro" id="IPR050176">
    <property type="entry name" value="LTTR"/>
</dbReference>
<dbReference type="Gene3D" id="3.40.190.10">
    <property type="entry name" value="Periplasmic binding protein-like II"/>
    <property type="match status" value="2"/>
</dbReference>
<evidence type="ECO:0000256" key="1">
    <source>
        <dbReference type="ARBA" id="ARBA00009437"/>
    </source>
</evidence>
<protein>
    <submittedName>
        <fullName evidence="6">LysR family transcriptional regulator</fullName>
    </submittedName>
</protein>
<dbReference type="SUPFAM" id="SSF46785">
    <property type="entry name" value="Winged helix' DNA-binding domain"/>
    <property type="match status" value="1"/>
</dbReference>
<dbReference type="InterPro" id="IPR005119">
    <property type="entry name" value="LysR_subst-bd"/>
</dbReference>
<keyword evidence="4" id="KW-0804">Transcription</keyword>
<evidence type="ECO:0000256" key="4">
    <source>
        <dbReference type="ARBA" id="ARBA00023163"/>
    </source>
</evidence>
<keyword evidence="2" id="KW-0805">Transcription regulation</keyword>
<comment type="caution">
    <text evidence="6">The sequence shown here is derived from an EMBL/GenBank/DDBJ whole genome shotgun (WGS) entry which is preliminary data.</text>
</comment>
<dbReference type="RefSeq" id="WP_038238871.1">
    <property type="nucleotide sequence ID" value="NZ_JACXBC010000017.1"/>
</dbReference>
<dbReference type="Pfam" id="PF03466">
    <property type="entry name" value="LysR_substrate"/>
    <property type="match status" value="1"/>
</dbReference>
<keyword evidence="3" id="KW-0238">DNA-binding</keyword>
<dbReference type="AlphaFoldDB" id="A0AAW3YT09"/>
<dbReference type="PROSITE" id="PS50931">
    <property type="entry name" value="HTH_LYSR"/>
    <property type="match status" value="1"/>
</dbReference>
<dbReference type="SUPFAM" id="SSF53850">
    <property type="entry name" value="Periplasmic binding protein-like II"/>
    <property type="match status" value="1"/>
</dbReference>
<organism evidence="6">
    <name type="scientific">Xenorhabdus szentirmaii</name>
    <dbReference type="NCBI Taxonomy" id="290112"/>
    <lineage>
        <taxon>Bacteria</taxon>
        <taxon>Pseudomonadati</taxon>
        <taxon>Pseudomonadota</taxon>
        <taxon>Gammaproteobacteria</taxon>
        <taxon>Enterobacterales</taxon>
        <taxon>Morganellaceae</taxon>
        <taxon>Xenorhabdus</taxon>
    </lineage>
</organism>
<evidence type="ECO:0000256" key="3">
    <source>
        <dbReference type="ARBA" id="ARBA00023125"/>
    </source>
</evidence>
<name>A0AAW3YT09_9GAMM</name>
<dbReference type="GO" id="GO:0003700">
    <property type="term" value="F:DNA-binding transcription factor activity"/>
    <property type="evidence" value="ECO:0007669"/>
    <property type="project" value="InterPro"/>
</dbReference>
<sequence>MNLDIRTNRFDGRGITLEQLRAFVSVAKHSGFAKAGEELGRTQSTLSLSIKRLEEVIGCRLIDRRPGYIVGLTDEGKQLLPAAKDILFRMTQALQSVKKHYLRGNIRLGIPNDFNIENLHEIISQFLAKHPELKIEIAAASSPVLSSLLEEQQLDIAIIKEMAGQPNNTHNKKVLSIEQLYWVASKPEYFNNIEEIPLVTFPEGYAIRECAITGLEHVDKPYFFSYVSASLENIKSAVKHNFGITLLPYNELSGDLYVLSTEHDIPSLPDIQIALHVVAHGELYTRFADHLHYSLSE</sequence>
<evidence type="ECO:0000256" key="2">
    <source>
        <dbReference type="ARBA" id="ARBA00023015"/>
    </source>
</evidence>
<dbReference type="Gene3D" id="1.10.10.10">
    <property type="entry name" value="Winged helix-like DNA-binding domain superfamily/Winged helix DNA-binding domain"/>
    <property type="match status" value="1"/>
</dbReference>
<evidence type="ECO:0000313" key="6">
    <source>
        <dbReference type="EMBL" id="MBD2799408.1"/>
    </source>
</evidence>
<dbReference type="InterPro" id="IPR036390">
    <property type="entry name" value="WH_DNA-bd_sf"/>
</dbReference>
<accession>A0AAW3YT09</accession>
<dbReference type="EMBL" id="JACXBF010000075">
    <property type="protein sequence ID" value="MBD2799408.1"/>
    <property type="molecule type" value="Genomic_DNA"/>
</dbReference>
<gene>
    <name evidence="6" type="ORF">ID854_02760</name>
</gene>
<dbReference type="PANTHER" id="PTHR30579">
    <property type="entry name" value="TRANSCRIPTIONAL REGULATOR"/>
    <property type="match status" value="1"/>
</dbReference>
<feature type="domain" description="HTH lysR-type" evidence="5">
    <location>
        <begin position="15"/>
        <end position="73"/>
    </location>
</feature>